<dbReference type="PANTHER" id="PTHR30535:SF34">
    <property type="entry name" value="MOLYBDATE-BINDING PROTEIN MOLA"/>
    <property type="match status" value="1"/>
</dbReference>
<gene>
    <name evidence="3" type="ORF">WCV65_17265</name>
</gene>
<comment type="similarity">
    <text evidence="1">Belongs to the bacterial solute-binding protein 8 family.</text>
</comment>
<reference evidence="3 4" key="1">
    <citation type="submission" date="2024-02" db="EMBL/GenBank/DDBJ databases">
        <title>Seven novel Bacillus-like species.</title>
        <authorList>
            <person name="Liu G."/>
        </authorList>
    </citation>
    <scope>NUCLEOTIDE SEQUENCE [LARGE SCALE GENOMIC DNA]</scope>
    <source>
        <strain evidence="3 4">FJAT-52054</strain>
    </source>
</reference>
<evidence type="ECO:0000313" key="3">
    <source>
        <dbReference type="EMBL" id="WXB96267.1"/>
    </source>
</evidence>
<feature type="domain" description="Fe/B12 periplasmic-binding" evidence="2">
    <location>
        <begin position="2"/>
        <end position="257"/>
    </location>
</feature>
<name>A0ABZ2NER0_9BACI</name>
<dbReference type="Proteomes" id="UP001377337">
    <property type="component" value="Chromosome"/>
</dbReference>
<dbReference type="CDD" id="cd01144">
    <property type="entry name" value="BtuF"/>
    <property type="match status" value="1"/>
</dbReference>
<evidence type="ECO:0000256" key="1">
    <source>
        <dbReference type="ARBA" id="ARBA00008814"/>
    </source>
</evidence>
<sequence>MKIVSICPSNTELAVCLGLADQLVGLDDFSDWPEEIKHLPRLGPDLSIRMDDLEKCEPDLVLASLSVPGMEKNIEELERRNLPYMVFDPQSFEDLNEDLMRLGERTGCLDKAQEKTKVLRSIVKQFEIKSLELSSKPSVYFEWWPKPIFTPGGTNWLTEMSRLAGGENIFSQTEIPSIQTDWEDILTKDPDYFFLVWVGVKESKMKIEHVQKRTRSSELSALRNGRVIMLQEALFCRPSPRLYEGLANLAAILHPDHFKDQISLIRNSSIYSGRKIL</sequence>
<dbReference type="EMBL" id="CP147407">
    <property type="protein sequence ID" value="WXB96267.1"/>
    <property type="molecule type" value="Genomic_DNA"/>
</dbReference>
<keyword evidence="4" id="KW-1185">Reference proteome</keyword>
<dbReference type="Gene3D" id="3.40.50.1980">
    <property type="entry name" value="Nitrogenase molybdenum iron protein domain"/>
    <property type="match status" value="2"/>
</dbReference>
<evidence type="ECO:0000259" key="2">
    <source>
        <dbReference type="PROSITE" id="PS50983"/>
    </source>
</evidence>
<dbReference type="PANTHER" id="PTHR30535">
    <property type="entry name" value="VITAMIN B12-BINDING PROTEIN"/>
    <property type="match status" value="1"/>
</dbReference>
<protein>
    <submittedName>
        <fullName evidence="3">Cobalamin-binding protein</fullName>
    </submittedName>
</protein>
<dbReference type="PROSITE" id="PS50983">
    <property type="entry name" value="FE_B12_PBP"/>
    <property type="match status" value="1"/>
</dbReference>
<evidence type="ECO:0000313" key="4">
    <source>
        <dbReference type="Proteomes" id="UP001377337"/>
    </source>
</evidence>
<dbReference type="InterPro" id="IPR050902">
    <property type="entry name" value="ABC_Transporter_SBP"/>
</dbReference>
<dbReference type="SUPFAM" id="SSF53807">
    <property type="entry name" value="Helical backbone' metal receptor"/>
    <property type="match status" value="1"/>
</dbReference>
<organism evidence="3 4">
    <name type="scientific">Metabacillus sediminis</name>
    <dbReference type="NCBI Taxonomy" id="3117746"/>
    <lineage>
        <taxon>Bacteria</taxon>
        <taxon>Bacillati</taxon>
        <taxon>Bacillota</taxon>
        <taxon>Bacilli</taxon>
        <taxon>Bacillales</taxon>
        <taxon>Bacillaceae</taxon>
        <taxon>Metabacillus</taxon>
    </lineage>
</organism>
<proteinExistence type="inferred from homology"/>
<dbReference type="Pfam" id="PF01497">
    <property type="entry name" value="Peripla_BP_2"/>
    <property type="match status" value="1"/>
</dbReference>
<accession>A0ABZ2NER0</accession>
<dbReference type="RefSeq" id="WP_338778180.1">
    <property type="nucleotide sequence ID" value="NZ_CP147407.1"/>
</dbReference>
<dbReference type="InterPro" id="IPR002491">
    <property type="entry name" value="ABC_transptr_periplasmic_BD"/>
</dbReference>